<name>A0A6J4TNU7_9ACTN</name>
<feature type="compositionally biased region" description="Basic residues" evidence="1">
    <location>
        <begin position="17"/>
        <end position="29"/>
    </location>
</feature>
<feature type="compositionally biased region" description="Low complexity" evidence="1">
    <location>
        <begin position="108"/>
        <end position="117"/>
    </location>
</feature>
<evidence type="ECO:0000256" key="1">
    <source>
        <dbReference type="SAM" id="MobiDB-lite"/>
    </source>
</evidence>
<sequence length="151" mass="16747">LGPAGLVRHGVHEPEARRRRVPGVARRGRAPPGASRVRRRPRGDRRGRAERAHRRRRVPPRPADEHPEPQGRRLLLHAAAPVHGPGRPGAPAVARLHADPRRARRGVVDGVRVAGDPIAGPVPTPARPSLARRDDRRRPRRLRPAPRRDPV</sequence>
<proteinExistence type="predicted"/>
<protein>
    <submittedName>
        <fullName evidence="2">Uncharacterized protein</fullName>
    </submittedName>
</protein>
<feature type="non-terminal residue" evidence="2">
    <location>
        <position position="1"/>
    </location>
</feature>
<organism evidence="2">
    <name type="scientific">uncultured Thermoleophilia bacterium</name>
    <dbReference type="NCBI Taxonomy" id="1497501"/>
    <lineage>
        <taxon>Bacteria</taxon>
        <taxon>Bacillati</taxon>
        <taxon>Actinomycetota</taxon>
        <taxon>Thermoleophilia</taxon>
        <taxon>environmental samples</taxon>
    </lineage>
</organism>
<accession>A0A6J4TNU7</accession>
<gene>
    <name evidence="2" type="ORF">AVDCRST_MAG79-637</name>
</gene>
<feature type="non-terminal residue" evidence="2">
    <location>
        <position position="151"/>
    </location>
</feature>
<evidence type="ECO:0000313" key="2">
    <source>
        <dbReference type="EMBL" id="CAA9527498.1"/>
    </source>
</evidence>
<feature type="compositionally biased region" description="Basic and acidic residues" evidence="1">
    <location>
        <begin position="62"/>
        <end position="71"/>
    </location>
</feature>
<feature type="region of interest" description="Disordered" evidence="1">
    <location>
        <begin position="1"/>
        <end position="151"/>
    </location>
</feature>
<dbReference type="EMBL" id="CADCWC010000123">
    <property type="protein sequence ID" value="CAA9527498.1"/>
    <property type="molecule type" value="Genomic_DNA"/>
</dbReference>
<reference evidence="2" key="1">
    <citation type="submission" date="2020-02" db="EMBL/GenBank/DDBJ databases">
        <authorList>
            <person name="Meier V. D."/>
        </authorList>
    </citation>
    <scope>NUCLEOTIDE SEQUENCE</scope>
    <source>
        <strain evidence="2">AVDCRST_MAG79</strain>
    </source>
</reference>
<dbReference type="AlphaFoldDB" id="A0A6J4TNU7"/>